<keyword evidence="5" id="KW-0119">Carbohydrate metabolism</keyword>
<dbReference type="InterPro" id="IPR023214">
    <property type="entry name" value="HAD_sf"/>
</dbReference>
<keyword evidence="3" id="KW-0479">Metal-binding</keyword>
<organism evidence="6">
    <name type="scientific">Sheuella amnicola</name>
    <dbReference type="NCBI Taxonomy" id="2707330"/>
    <lineage>
        <taxon>Bacteria</taxon>
        <taxon>Pseudomonadati</taxon>
        <taxon>Pseudomonadota</taxon>
        <taxon>Betaproteobacteria</taxon>
        <taxon>Burkholderiales</taxon>
        <taxon>Alcaligenaceae</taxon>
        <taxon>Sheuella</taxon>
    </lineage>
</organism>
<evidence type="ECO:0000256" key="4">
    <source>
        <dbReference type="ARBA" id="ARBA00022842"/>
    </source>
</evidence>
<dbReference type="InterPro" id="IPR023198">
    <property type="entry name" value="PGP-like_dom2"/>
</dbReference>
<dbReference type="InterPro" id="IPR036412">
    <property type="entry name" value="HAD-like_sf"/>
</dbReference>
<accession>A0A6B2QVG0</accession>
<dbReference type="PRINTS" id="PR00413">
    <property type="entry name" value="HADHALOGNASE"/>
</dbReference>
<evidence type="ECO:0000256" key="2">
    <source>
        <dbReference type="ARBA" id="ARBA00006171"/>
    </source>
</evidence>
<dbReference type="EMBL" id="JAAGRN010000001">
    <property type="protein sequence ID" value="NDY82062.1"/>
    <property type="molecule type" value="Genomic_DNA"/>
</dbReference>
<reference evidence="6" key="1">
    <citation type="submission" date="2020-02" db="EMBL/GenBank/DDBJ databases">
        <authorList>
            <person name="Chen W.-M."/>
        </authorList>
    </citation>
    <scope>NUCLEOTIDE SEQUENCE</scope>
    <source>
        <strain evidence="6">NBD-18</strain>
    </source>
</reference>
<dbReference type="NCBIfam" id="TIGR01509">
    <property type="entry name" value="HAD-SF-IA-v3"/>
    <property type="match status" value="1"/>
</dbReference>
<evidence type="ECO:0000313" key="6">
    <source>
        <dbReference type="EMBL" id="NDY82062.1"/>
    </source>
</evidence>
<comment type="similarity">
    <text evidence="2">Belongs to the HAD-like hydrolase superfamily. CbbY/CbbZ/Gph/YieH family.</text>
</comment>
<comment type="caution">
    <text evidence="6">The sequence shown here is derived from an EMBL/GenBank/DDBJ whole genome shotgun (WGS) entry which is preliminary data.</text>
</comment>
<dbReference type="SFLD" id="SFLDG01135">
    <property type="entry name" value="C1.5.6:_HAD__Beta-PGM__Phospha"/>
    <property type="match status" value="1"/>
</dbReference>
<sequence>MKLRAILFDHDGTLVDSEPIHFRLWSQILDRHGVTITEEVFNSQCAGLPTIANAMDLVERYGLEISPEALAEQKHAITKEFLAHSAYPLMPGVEAAIDEFVSNGLKLAVVTGANNHSVGATMRSYDFTRHFSFVVSADDVKASKPDPECYLLALEKLGLEPQECLALEDTEHGLQAAAQAGIPCLALPTALSASHNFDRATAILGGMDEATAYVRRHIQTGDPTRP</sequence>
<dbReference type="PANTHER" id="PTHR46193:SF18">
    <property type="entry name" value="HEXITOL PHOSPHATASE B"/>
    <property type="match status" value="1"/>
</dbReference>
<dbReference type="GO" id="GO:0046872">
    <property type="term" value="F:metal ion binding"/>
    <property type="evidence" value="ECO:0007669"/>
    <property type="project" value="UniProtKB-KW"/>
</dbReference>
<dbReference type="GO" id="GO:0003824">
    <property type="term" value="F:catalytic activity"/>
    <property type="evidence" value="ECO:0007669"/>
    <property type="project" value="UniProtKB-ARBA"/>
</dbReference>
<dbReference type="InterPro" id="IPR051600">
    <property type="entry name" value="Beta-PGM-like"/>
</dbReference>
<evidence type="ECO:0000256" key="5">
    <source>
        <dbReference type="ARBA" id="ARBA00023277"/>
    </source>
</evidence>
<dbReference type="PANTHER" id="PTHR46193">
    <property type="entry name" value="6-PHOSPHOGLUCONATE PHOSPHATASE"/>
    <property type="match status" value="1"/>
</dbReference>
<name>A0A6B2QVG0_9BURK</name>
<comment type="cofactor">
    <cofactor evidence="1">
        <name>Mg(2+)</name>
        <dbReference type="ChEBI" id="CHEBI:18420"/>
    </cofactor>
</comment>
<dbReference type="RefSeq" id="WP_163651341.1">
    <property type="nucleotide sequence ID" value="NZ_JAAGRN010000001.1"/>
</dbReference>
<dbReference type="CDD" id="cd07505">
    <property type="entry name" value="HAD_BPGM-like"/>
    <property type="match status" value="1"/>
</dbReference>
<gene>
    <name evidence="6" type="ORF">G3I67_02350</name>
</gene>
<dbReference type="AlphaFoldDB" id="A0A6B2QVG0"/>
<evidence type="ECO:0000256" key="3">
    <source>
        <dbReference type="ARBA" id="ARBA00022723"/>
    </source>
</evidence>
<keyword evidence="4" id="KW-0460">Magnesium</keyword>
<dbReference type="InterPro" id="IPR006439">
    <property type="entry name" value="HAD-SF_hydro_IA"/>
</dbReference>
<proteinExistence type="inferred from homology"/>
<dbReference type="SFLD" id="SFLDG01129">
    <property type="entry name" value="C1.5:_HAD__Beta-PGM__Phosphata"/>
    <property type="match status" value="1"/>
</dbReference>
<dbReference type="SFLD" id="SFLDS00003">
    <property type="entry name" value="Haloacid_Dehalogenase"/>
    <property type="match status" value="1"/>
</dbReference>
<dbReference type="SUPFAM" id="SSF56784">
    <property type="entry name" value="HAD-like"/>
    <property type="match status" value="1"/>
</dbReference>
<dbReference type="Gene3D" id="1.10.150.240">
    <property type="entry name" value="Putative phosphatase, domain 2"/>
    <property type="match status" value="1"/>
</dbReference>
<evidence type="ECO:0000256" key="1">
    <source>
        <dbReference type="ARBA" id="ARBA00001946"/>
    </source>
</evidence>
<dbReference type="Pfam" id="PF00702">
    <property type="entry name" value="Hydrolase"/>
    <property type="match status" value="1"/>
</dbReference>
<protein>
    <submittedName>
        <fullName evidence="6">HAD family phosphatase</fullName>
    </submittedName>
</protein>
<dbReference type="Gene3D" id="3.40.50.1000">
    <property type="entry name" value="HAD superfamily/HAD-like"/>
    <property type="match status" value="1"/>
</dbReference>